<evidence type="ECO:0000256" key="4">
    <source>
        <dbReference type="ARBA" id="ARBA00022448"/>
    </source>
</evidence>
<evidence type="ECO:0000256" key="3">
    <source>
        <dbReference type="ARBA" id="ARBA00021622"/>
    </source>
</evidence>
<evidence type="ECO:0000256" key="5">
    <source>
        <dbReference type="ARBA" id="ARBA00022475"/>
    </source>
</evidence>
<keyword evidence="7 13" id="KW-1005">Bacterial flagellum biogenesis</keyword>
<evidence type="ECO:0000256" key="11">
    <source>
        <dbReference type="ARBA" id="ARBA00023225"/>
    </source>
</evidence>
<dbReference type="SUPFAM" id="SSF160544">
    <property type="entry name" value="EscU C-terminal domain-like"/>
    <property type="match status" value="1"/>
</dbReference>
<dbReference type="EMBL" id="FNAG01000004">
    <property type="protein sequence ID" value="SDD61722.1"/>
    <property type="molecule type" value="Genomic_DNA"/>
</dbReference>
<name>A0A1G6W789_9GAMM</name>
<keyword evidence="9 13" id="KW-1133">Transmembrane helix</keyword>
<evidence type="ECO:0000256" key="10">
    <source>
        <dbReference type="ARBA" id="ARBA00023136"/>
    </source>
</evidence>
<dbReference type="PANTHER" id="PTHR30531">
    <property type="entry name" value="FLAGELLAR BIOSYNTHETIC PROTEIN FLHB"/>
    <property type="match status" value="1"/>
</dbReference>
<dbReference type="GO" id="GO:0005886">
    <property type="term" value="C:plasma membrane"/>
    <property type="evidence" value="ECO:0007669"/>
    <property type="project" value="UniProtKB-SubCell"/>
</dbReference>
<feature type="transmembrane region" description="Helical" evidence="13">
    <location>
        <begin position="37"/>
        <end position="62"/>
    </location>
</feature>
<dbReference type="AlphaFoldDB" id="A0A1G6W789"/>
<keyword evidence="15" id="KW-0966">Cell projection</keyword>
<keyword evidence="15" id="KW-0282">Flagellum</keyword>
<evidence type="ECO:0000256" key="13">
    <source>
        <dbReference type="RuleBase" id="RU364091"/>
    </source>
</evidence>
<dbReference type="Gene3D" id="3.40.1690.10">
    <property type="entry name" value="secretion proteins EscU"/>
    <property type="match status" value="1"/>
</dbReference>
<dbReference type="PRINTS" id="PR00950">
    <property type="entry name" value="TYPE3IMSPROT"/>
</dbReference>
<evidence type="ECO:0000256" key="9">
    <source>
        <dbReference type="ARBA" id="ARBA00022989"/>
    </source>
</evidence>
<dbReference type="GO" id="GO:0044780">
    <property type="term" value="P:bacterial-type flagellum assembly"/>
    <property type="evidence" value="ECO:0007669"/>
    <property type="project" value="InterPro"/>
</dbReference>
<dbReference type="InterPro" id="IPR006136">
    <property type="entry name" value="FlhB"/>
</dbReference>
<keyword evidence="8 13" id="KW-0653">Protein transport</keyword>
<evidence type="ECO:0000313" key="16">
    <source>
        <dbReference type="Proteomes" id="UP000199603"/>
    </source>
</evidence>
<keyword evidence="16" id="KW-1185">Reference proteome</keyword>
<comment type="similarity">
    <text evidence="2 13">Belongs to the type III secretion exporter family.</text>
</comment>
<accession>A0A1G6W789</accession>
<evidence type="ECO:0000256" key="7">
    <source>
        <dbReference type="ARBA" id="ARBA00022795"/>
    </source>
</evidence>
<dbReference type="Gene3D" id="6.10.250.2080">
    <property type="match status" value="1"/>
</dbReference>
<dbReference type="InterPro" id="IPR006135">
    <property type="entry name" value="T3SS_substrate_exporter"/>
</dbReference>
<dbReference type="GO" id="GO:0009306">
    <property type="term" value="P:protein secretion"/>
    <property type="evidence" value="ECO:0007669"/>
    <property type="project" value="InterPro"/>
</dbReference>
<evidence type="ECO:0000313" key="15">
    <source>
        <dbReference type="EMBL" id="SDD61722.1"/>
    </source>
</evidence>
<evidence type="ECO:0000256" key="2">
    <source>
        <dbReference type="ARBA" id="ARBA00010690"/>
    </source>
</evidence>
<feature type="transmembrane region" description="Helical" evidence="13">
    <location>
        <begin position="89"/>
        <end position="114"/>
    </location>
</feature>
<keyword evidence="6 13" id="KW-0812">Transmembrane</keyword>
<evidence type="ECO:0000256" key="12">
    <source>
        <dbReference type="ARBA" id="ARBA00025078"/>
    </source>
</evidence>
<feature type="compositionally biased region" description="Basic and acidic residues" evidence="14">
    <location>
        <begin position="364"/>
        <end position="383"/>
    </location>
</feature>
<dbReference type="RefSeq" id="WP_091241913.1">
    <property type="nucleotide sequence ID" value="NZ_FNAG01000004.1"/>
</dbReference>
<dbReference type="NCBIfam" id="TIGR00328">
    <property type="entry name" value="flhB"/>
    <property type="match status" value="1"/>
</dbReference>
<dbReference type="PANTHER" id="PTHR30531:SF12">
    <property type="entry name" value="FLAGELLAR BIOSYNTHETIC PROTEIN FLHB"/>
    <property type="match status" value="1"/>
</dbReference>
<dbReference type="Pfam" id="PF01312">
    <property type="entry name" value="Bac_export_2"/>
    <property type="match status" value="1"/>
</dbReference>
<feature type="region of interest" description="Disordered" evidence="14">
    <location>
        <begin position="1"/>
        <end position="30"/>
    </location>
</feature>
<reference evidence="15 16" key="1">
    <citation type="submission" date="2016-10" db="EMBL/GenBank/DDBJ databases">
        <authorList>
            <person name="de Groot N.N."/>
        </authorList>
    </citation>
    <scope>NUCLEOTIDE SEQUENCE [LARGE SCALE GENOMIC DNA]</scope>
    <source>
        <strain evidence="15 16">DSM 16957</strain>
    </source>
</reference>
<dbReference type="STRING" id="265719.SAMN04488509_104169"/>
<evidence type="ECO:0000256" key="6">
    <source>
        <dbReference type="ARBA" id="ARBA00022692"/>
    </source>
</evidence>
<dbReference type="OrthoDB" id="9807950at2"/>
<comment type="function">
    <text evidence="12 13">Required for formation of the rod structure in the basal body of the flagellar apparatus. Together with FliI and FliH, may constitute the export apparatus of flagellin.</text>
</comment>
<evidence type="ECO:0000256" key="1">
    <source>
        <dbReference type="ARBA" id="ARBA00004651"/>
    </source>
</evidence>
<keyword evidence="10 13" id="KW-0472">Membrane</keyword>
<dbReference type="InterPro" id="IPR029025">
    <property type="entry name" value="T3SS_substrate_exporter_C"/>
</dbReference>
<evidence type="ECO:0000256" key="14">
    <source>
        <dbReference type="SAM" id="MobiDB-lite"/>
    </source>
</evidence>
<feature type="compositionally biased region" description="Basic and acidic residues" evidence="14">
    <location>
        <begin position="8"/>
        <end position="30"/>
    </location>
</feature>
<dbReference type="FunFam" id="3.40.1690.10:FF:000001">
    <property type="entry name" value="Flagellar biosynthetic protein FlhB"/>
    <property type="match status" value="1"/>
</dbReference>
<keyword evidence="5 13" id="KW-1003">Cell membrane</keyword>
<organism evidence="15 16">
    <name type="scientific">Aquimonas voraii</name>
    <dbReference type="NCBI Taxonomy" id="265719"/>
    <lineage>
        <taxon>Bacteria</taxon>
        <taxon>Pseudomonadati</taxon>
        <taxon>Pseudomonadota</taxon>
        <taxon>Gammaproteobacteria</taxon>
        <taxon>Lysobacterales</taxon>
        <taxon>Lysobacteraceae</taxon>
        <taxon>Aquimonas</taxon>
    </lineage>
</organism>
<keyword evidence="11 13" id="KW-1006">Bacterial flagellum protein export</keyword>
<sequence length="383" mass="41704">MAGEDDGQDKTEEPTQKRLDDARKEGQVPRSRELGGAAMLGICVLILFASGGHLTATAGAWLDHALSLPREQVLRGDPVAHVGELLFGLFWPALPLMLAGALAGALAPLVLGGFNFSTKALAPKFSKMNPINGLKRVFGPEGLLETGKSVLRVSLILLVGVAVLNAQLPELISLVNEPLPRAAAHGGRMALTLLAALTGALIFVAIIDAPLQLWNHRRQLKMTRKQLMDEFKESEGSPELKARVRRVQQEIANRRMMEAVPTADAILVNPTHYAVAIVYDGQKMRAPKVVAKGVDLIALTIRELGEKHKVPIVEAPPLARALYRECELDQEIPVRLYAAVAQVLGFVYQLKHWRRHGGSQPRPPRIEVEDSPEKTPSTPDKDA</sequence>
<dbReference type="Proteomes" id="UP000199603">
    <property type="component" value="Unassembled WGS sequence"/>
</dbReference>
<keyword evidence="15" id="KW-0969">Cilium</keyword>
<evidence type="ECO:0000256" key="8">
    <source>
        <dbReference type="ARBA" id="ARBA00022927"/>
    </source>
</evidence>
<feature type="transmembrane region" description="Helical" evidence="13">
    <location>
        <begin position="150"/>
        <end position="169"/>
    </location>
</feature>
<comment type="subcellular location">
    <subcellularLocation>
        <location evidence="1">Cell membrane</location>
        <topology evidence="1">Multi-pass membrane protein</topology>
    </subcellularLocation>
</comment>
<keyword evidence="4 13" id="KW-0813">Transport</keyword>
<gene>
    <name evidence="13" type="primary">flhB</name>
    <name evidence="15" type="ORF">SAMN04488509_104169</name>
</gene>
<proteinExistence type="inferred from homology"/>
<feature type="transmembrane region" description="Helical" evidence="13">
    <location>
        <begin position="189"/>
        <end position="214"/>
    </location>
</feature>
<protein>
    <recommendedName>
        <fullName evidence="3 13">Flagellar biosynthetic protein FlhB</fullName>
    </recommendedName>
</protein>
<feature type="region of interest" description="Disordered" evidence="14">
    <location>
        <begin position="355"/>
        <end position="383"/>
    </location>
</feature>